<dbReference type="PANTHER" id="PTHR33307:SF6">
    <property type="entry name" value="ALPHA-RHAMNOSIDASE (EUROFUNG)-RELATED"/>
    <property type="match status" value="1"/>
</dbReference>
<dbReference type="Proteomes" id="UP000502498">
    <property type="component" value="Chromosome"/>
</dbReference>
<evidence type="ECO:0000256" key="1">
    <source>
        <dbReference type="ARBA" id="ARBA00001445"/>
    </source>
</evidence>
<feature type="domain" description="Bacterial alpha-L-rhamnosidase N-terminal" evidence="5">
    <location>
        <begin position="165"/>
        <end position="332"/>
    </location>
</feature>
<dbReference type="SUPFAM" id="SSF48208">
    <property type="entry name" value="Six-hairpin glycosidases"/>
    <property type="match status" value="1"/>
</dbReference>
<feature type="domain" description="Alpha-L-rhamnosidase concanavalin-like" evidence="4">
    <location>
        <begin position="344"/>
        <end position="441"/>
    </location>
</feature>
<dbReference type="InterPro" id="IPR012341">
    <property type="entry name" value="6hp_glycosidase-like_sf"/>
</dbReference>
<accession>A0A7D4UJB6</accession>
<dbReference type="GO" id="GO:0030596">
    <property type="term" value="F:alpha-L-rhamnosidase activity"/>
    <property type="evidence" value="ECO:0007669"/>
    <property type="project" value="UniProtKB-EC"/>
</dbReference>
<evidence type="ECO:0000259" key="4">
    <source>
        <dbReference type="Pfam" id="PF05592"/>
    </source>
</evidence>
<dbReference type="InterPro" id="IPR008928">
    <property type="entry name" value="6-hairpin_glycosidase_sf"/>
</dbReference>
<dbReference type="PANTHER" id="PTHR33307">
    <property type="entry name" value="ALPHA-RHAMNOSIDASE (EUROFUNG)"/>
    <property type="match status" value="1"/>
</dbReference>
<keyword evidence="3 8" id="KW-0378">Hydrolase</keyword>
<evidence type="ECO:0000259" key="5">
    <source>
        <dbReference type="Pfam" id="PF08531"/>
    </source>
</evidence>
<evidence type="ECO:0000259" key="6">
    <source>
        <dbReference type="Pfam" id="PF17389"/>
    </source>
</evidence>
<dbReference type="InterPro" id="IPR016007">
    <property type="entry name" value="Alpha_rhamnosid"/>
</dbReference>
<dbReference type="Pfam" id="PF05592">
    <property type="entry name" value="Bac_rhamnosid"/>
    <property type="match status" value="1"/>
</dbReference>
<gene>
    <name evidence="8" type="ORF">HQM25_16975</name>
</gene>
<feature type="domain" description="Alpha-L-rhamnosidase six-hairpin glycosidase" evidence="6">
    <location>
        <begin position="447"/>
        <end position="824"/>
    </location>
</feature>
<dbReference type="InterPro" id="IPR035396">
    <property type="entry name" value="Bac_rhamnosid6H"/>
</dbReference>
<dbReference type="AlphaFoldDB" id="A0A7D4UJB6"/>
<organism evidence="8 9">
    <name type="scientific">Microbacterium hominis</name>
    <dbReference type="NCBI Taxonomy" id="162426"/>
    <lineage>
        <taxon>Bacteria</taxon>
        <taxon>Bacillati</taxon>
        <taxon>Actinomycetota</taxon>
        <taxon>Actinomycetes</taxon>
        <taxon>Micrococcales</taxon>
        <taxon>Microbacteriaceae</taxon>
        <taxon>Microbacterium</taxon>
    </lineage>
</organism>
<dbReference type="Gene3D" id="2.60.40.10">
    <property type="entry name" value="Immunoglobulins"/>
    <property type="match status" value="1"/>
</dbReference>
<evidence type="ECO:0000259" key="7">
    <source>
        <dbReference type="Pfam" id="PF17390"/>
    </source>
</evidence>
<dbReference type="Gene3D" id="2.60.420.10">
    <property type="entry name" value="Maltose phosphorylase, domain 3"/>
    <property type="match status" value="1"/>
</dbReference>
<evidence type="ECO:0000313" key="8">
    <source>
        <dbReference type="EMBL" id="QKJ20888.1"/>
    </source>
</evidence>
<evidence type="ECO:0000256" key="2">
    <source>
        <dbReference type="ARBA" id="ARBA00012652"/>
    </source>
</evidence>
<name>A0A7D4UJB6_9MICO</name>
<dbReference type="InterPro" id="IPR013737">
    <property type="entry name" value="Bac_rhamnosid_N"/>
</dbReference>
<dbReference type="InterPro" id="IPR035398">
    <property type="entry name" value="Bac_rhamnosid_C"/>
</dbReference>
<dbReference type="Pfam" id="PF17389">
    <property type="entry name" value="Bac_rhamnosid6H"/>
    <property type="match status" value="1"/>
</dbReference>
<dbReference type="Pfam" id="PF17390">
    <property type="entry name" value="Bac_rhamnosid_C"/>
    <property type="match status" value="1"/>
</dbReference>
<dbReference type="Gene3D" id="1.50.10.10">
    <property type="match status" value="1"/>
</dbReference>
<sequence>MTNTVAPHSMSACRDLRTEHLIAPIAIGTERPRFTWIPGGEQRAWELDVEDAAGETVWRAEGTGFPRGPVVYDGTALDANGAYAWRVRSLTSEGWTAWATSTFGVALLRPGDWQAPWVEPAQAGTLIERWTLLDWIRGGGPATPEQDRLRPANLVRQAIEIDRPVVRARLYATARGIYQATVNGVTVGDEVLAPGFDSYLHRVSVQCYDITAALRPGENVIGIAVADGWWTGRIGITGSSAQFGQRTAVAWQAHIDYADGATEVMMLGARARSSAGPWLYADLFVGECYDARKARPGWDAVGFDASDWQPVRVLEDSTHTLVPFTGEPVRRVGEVAPVDVRETDEGALIDFGQVLVGRVRLRLRGLPEGRRITIEHTEVLTADAAWFQNIVGINKEQADVFVSSGEDADYEPAFTFHGFRYARIVGLDALPAPADVRAVVLASDLADAGSFECSDPRLTRLHRNAVWSQRGNFVSIPTDCPQRERAGWTGDMQVFAPAATNNSRVLPFLERWLANVRADQFSDGAVPIFSPWSPVNSDMAATEGGIAAVSRAAGWSDAIALVPWTLYERYGDPRVLEENWPAMLRWIDYQREVARTRVPDRLASTELDPVTRDRQALLYNSDQNFGDWLAPSTLEGRPVHEAIGIAPALTGEYIGPMYQAQTLTVAARAAEILGRPEEAADLAARAAEVRAAFAAEYVDVSGGLPVPLQGLYVLALAFDMIPEDRRRGAAARLAELVRARGDRLDTGFLGTPHLLDVLWETGYRDLARRVLWQSEPPSWLYAVDRGATTMWENWAAIAPDGTPSATSFNHYAFGCVDDWLFRRIAGIRPTAPGYAEVVIEPDLDCGLSWVRAHVDTPRGRIQLAWERGRTLELSLPPGVSGRVRTGDDVVVVHEGTTLVALGLA</sequence>
<evidence type="ECO:0000313" key="9">
    <source>
        <dbReference type="Proteomes" id="UP000502498"/>
    </source>
</evidence>
<feature type="domain" description="Alpha-L-rhamnosidase C-terminal" evidence="7">
    <location>
        <begin position="826"/>
        <end position="884"/>
    </location>
</feature>
<dbReference type="EMBL" id="CP054038">
    <property type="protein sequence ID" value="QKJ20888.1"/>
    <property type="molecule type" value="Genomic_DNA"/>
</dbReference>
<dbReference type="Pfam" id="PF25788">
    <property type="entry name" value="Ig_Rha78A_N"/>
    <property type="match status" value="1"/>
</dbReference>
<comment type="catalytic activity">
    <reaction evidence="1">
        <text>Hydrolysis of terminal non-reducing alpha-L-rhamnose residues in alpha-L-rhamnosides.</text>
        <dbReference type="EC" id="3.2.1.40"/>
    </reaction>
</comment>
<dbReference type="RefSeq" id="WP_172991313.1">
    <property type="nucleotide sequence ID" value="NZ_CP054038.1"/>
</dbReference>
<proteinExistence type="predicted"/>
<dbReference type="PIRSF" id="PIRSF010631">
    <property type="entry name" value="A-rhamnsds"/>
    <property type="match status" value="1"/>
</dbReference>
<reference evidence="8 9" key="1">
    <citation type="submission" date="2020-05" db="EMBL/GenBank/DDBJ databases">
        <title>Strain PA2F3 complete genome.</title>
        <authorList>
            <person name="Kim Y.-S."/>
            <person name="Kim S.-J."/>
            <person name="Jung H.-k."/>
            <person name="Kim S.-E."/>
            <person name="Kim K.-H."/>
        </authorList>
    </citation>
    <scope>NUCLEOTIDE SEQUENCE [LARGE SCALE GENOMIC DNA]</scope>
    <source>
        <strain evidence="8 9">PA2F3</strain>
    </source>
</reference>
<dbReference type="Gene3D" id="2.60.120.260">
    <property type="entry name" value="Galactose-binding domain-like"/>
    <property type="match status" value="2"/>
</dbReference>
<dbReference type="GO" id="GO:0005975">
    <property type="term" value="P:carbohydrate metabolic process"/>
    <property type="evidence" value="ECO:0007669"/>
    <property type="project" value="InterPro"/>
</dbReference>
<dbReference type="InterPro" id="IPR013783">
    <property type="entry name" value="Ig-like_fold"/>
</dbReference>
<protein>
    <recommendedName>
        <fullName evidence="2">alpha-L-rhamnosidase</fullName>
        <ecNumber evidence="2">3.2.1.40</ecNumber>
    </recommendedName>
</protein>
<evidence type="ECO:0000256" key="3">
    <source>
        <dbReference type="ARBA" id="ARBA00022801"/>
    </source>
</evidence>
<dbReference type="EC" id="3.2.1.40" evidence="2"/>
<dbReference type="Pfam" id="PF08531">
    <property type="entry name" value="Bac_rhamnosid_N"/>
    <property type="match status" value="1"/>
</dbReference>
<dbReference type="InterPro" id="IPR008902">
    <property type="entry name" value="Rhamnosid_concanavalin"/>
</dbReference>